<dbReference type="EMBL" id="NCQP01000002">
    <property type="protein sequence ID" value="OWJ55045.1"/>
    <property type="molecule type" value="Genomic_DNA"/>
</dbReference>
<dbReference type="Proteomes" id="UP000196694">
    <property type="component" value="Unassembled WGS sequence"/>
</dbReference>
<dbReference type="STRING" id="1273541.Pyrde_1688"/>
<feature type="transmembrane region" description="Helical" evidence="1">
    <location>
        <begin position="169"/>
        <end position="188"/>
    </location>
</feature>
<dbReference type="KEGG" id="pdl:Pyrde_1688"/>
<evidence type="ECO:0000313" key="2">
    <source>
        <dbReference type="EMBL" id="ALL01731.1"/>
    </source>
</evidence>
<feature type="transmembrane region" description="Helical" evidence="1">
    <location>
        <begin position="223"/>
        <end position="243"/>
    </location>
</feature>
<feature type="transmembrane region" description="Helical" evidence="1">
    <location>
        <begin position="351"/>
        <end position="372"/>
    </location>
</feature>
<keyword evidence="1" id="KW-0812">Transmembrane</keyword>
<protein>
    <submittedName>
        <fullName evidence="2">Uncharacterized protein</fullName>
    </submittedName>
</protein>
<evidence type="ECO:0000313" key="3">
    <source>
        <dbReference type="EMBL" id="OWJ55045.1"/>
    </source>
</evidence>
<organism evidence="2 4">
    <name type="scientific">Pyrodictium delaneyi</name>
    <dbReference type="NCBI Taxonomy" id="1273541"/>
    <lineage>
        <taxon>Archaea</taxon>
        <taxon>Thermoproteota</taxon>
        <taxon>Thermoprotei</taxon>
        <taxon>Desulfurococcales</taxon>
        <taxon>Pyrodictiaceae</taxon>
        <taxon>Pyrodictium</taxon>
    </lineage>
</organism>
<proteinExistence type="predicted"/>
<keyword evidence="1" id="KW-1133">Transmembrane helix</keyword>
<gene>
    <name evidence="3" type="ORF">Pdsh_04970</name>
    <name evidence="2" type="ORF">Pyrde_1688</name>
</gene>
<dbReference type="RefSeq" id="WP_055409919.1">
    <property type="nucleotide sequence ID" value="NZ_CP013011.1"/>
</dbReference>
<feature type="transmembrane region" description="Helical" evidence="1">
    <location>
        <begin position="200"/>
        <end position="217"/>
    </location>
</feature>
<name>A0A0P0N506_9CREN</name>
<feature type="transmembrane region" description="Helical" evidence="1">
    <location>
        <begin position="136"/>
        <end position="157"/>
    </location>
</feature>
<evidence type="ECO:0000313" key="4">
    <source>
        <dbReference type="Proteomes" id="UP000058613"/>
    </source>
</evidence>
<dbReference type="Proteomes" id="UP000058613">
    <property type="component" value="Chromosome"/>
</dbReference>
<feature type="transmembrane region" description="Helical" evidence="1">
    <location>
        <begin position="423"/>
        <end position="442"/>
    </location>
</feature>
<evidence type="ECO:0000256" key="1">
    <source>
        <dbReference type="SAM" id="Phobius"/>
    </source>
</evidence>
<dbReference type="OrthoDB" id="383469at2157"/>
<reference evidence="3 5" key="2">
    <citation type="submission" date="2017-05" db="EMBL/GenBank/DDBJ databases">
        <title>The draft genome of the hyperthermophilic archaeon 'Pyrodictium delaneyi strain Hulk', an iron and nitrate reducer, reveals the capacity for sulfate reduction.</title>
        <authorList>
            <person name="Demey L.M."/>
            <person name="Miller C."/>
            <person name="Manzella M."/>
            <person name="Reguera G."/>
            <person name="Kashefi K."/>
        </authorList>
    </citation>
    <scope>NUCLEOTIDE SEQUENCE [LARGE SCALE GENOMIC DNA]</scope>
    <source>
        <strain evidence="3 5">Hulk</strain>
    </source>
</reference>
<accession>A0A0P0N506</accession>
<reference evidence="2 4" key="1">
    <citation type="submission" date="2015-10" db="EMBL/GenBank/DDBJ databases">
        <title>Complete genome sequence of hyperthermophilic archaeon Pyrodictium delaneyi Su06.</title>
        <authorList>
            <person name="Jung J.-H."/>
            <person name="Lin J."/>
            <person name="Holden J.F."/>
            <person name="Park C.-S."/>
        </authorList>
    </citation>
    <scope>NUCLEOTIDE SEQUENCE [LARGE SCALE GENOMIC DNA]</scope>
    <source>
        <strain evidence="2 4">Su06</strain>
    </source>
</reference>
<evidence type="ECO:0000313" key="5">
    <source>
        <dbReference type="Proteomes" id="UP000196694"/>
    </source>
</evidence>
<keyword evidence="5" id="KW-1185">Reference proteome</keyword>
<dbReference type="GeneID" id="26100028"/>
<sequence>MLKVNGYFYSKNIKIDEDRLIAELPLLMLYSLSYAGGSKAPHEVFNDISNDINLQKLFREISKISKIYIRFVKKYGNSIFALERTADTVSSVTFSRLIRSYIASYVLRGSPLETLYQMAVISAEVFEQKLRDKLEALMHGIELIATATVVVLMTVILSSSLSANYVASYIASLVVIGFSFAIAVSTRIRVLSVLMPQDKSILLDLLSSLTVITSLILLLIDKYLYAVALSTLTIPLYIYNIAVMKSIIARLSRLTYTVRVITDALALRLTNIDIVVSIIKHGEGPERPLIYALRTGRAAPGNIEKWHLVYLLSKTISAIVRSGSNASKVARIANTILESISLNMRILFNKAIAIMILLPAIMVTITVSIAYATHVFNSTSSIATSPLGSTFFITINKGLAVKSIAVTGVGASFAITYAVWGSLAYNIAAPLIVVGTSIIMLLL</sequence>
<keyword evidence="1" id="KW-0472">Membrane</keyword>
<dbReference type="AlphaFoldDB" id="A0A0P0N506"/>
<dbReference type="EMBL" id="CP013011">
    <property type="protein sequence ID" value="ALL01731.1"/>
    <property type="molecule type" value="Genomic_DNA"/>
</dbReference>